<dbReference type="InterPro" id="IPR002196">
    <property type="entry name" value="Glyco_hydro_24"/>
</dbReference>
<proteinExistence type="inferred from homology"/>
<evidence type="ECO:0000256" key="2">
    <source>
        <dbReference type="ARBA" id="ARBA00022638"/>
    </source>
</evidence>
<sequence>MDINQTKEAVKKEEGYRLETYHCTEGHLTGGYGHKMLEGETAPTDHAGWLVLFERDFARAVTGADDLLMLCPDINDSARNIVVEMVYQMGAYGVSKFKGMLKALQDEDYKTASVEMLDSRWAKQTPNRANRMAERMANIS</sequence>
<keyword evidence="3" id="KW-0326">Glycosidase</keyword>
<dbReference type="RefSeq" id="YP_007517866.1">
    <property type="nucleotide sequence ID" value="NC_020483.1"/>
</dbReference>
<dbReference type="GeneID" id="14697589"/>
<organism evidence="4 5">
    <name type="scientific">Pelagibacter phage HTVC019P</name>
    <dbReference type="NCBI Taxonomy" id="1283079"/>
    <lineage>
        <taxon>Viruses</taxon>
        <taxon>Duplodnaviria</taxon>
        <taxon>Heunggongvirae</taxon>
        <taxon>Uroviricota</taxon>
        <taxon>Caudoviricetes</taxon>
        <taxon>Autographivirales</taxon>
        <taxon>Pelagivirus</taxon>
        <taxon>Pelagivirus HTVC019P</taxon>
    </lineage>
</organism>
<keyword evidence="5" id="KW-1185">Reference proteome</keyword>
<dbReference type="Proteomes" id="UP000011295">
    <property type="component" value="Segment"/>
</dbReference>
<keyword evidence="3 4" id="KW-0378">Hydrolase</keyword>
<evidence type="ECO:0000256" key="3">
    <source>
        <dbReference type="RuleBase" id="RU003788"/>
    </source>
</evidence>
<dbReference type="KEGG" id="vg:14697589"/>
<dbReference type="Gene3D" id="1.10.530.40">
    <property type="match status" value="1"/>
</dbReference>
<dbReference type="PANTHER" id="PTHR37406:SF1">
    <property type="entry name" value="T4-TYPE LYSOZYME 1-RELATED"/>
    <property type="match status" value="1"/>
</dbReference>
<dbReference type="Pfam" id="PF00959">
    <property type="entry name" value="Phage_lysozyme"/>
    <property type="match status" value="1"/>
</dbReference>
<dbReference type="PANTHER" id="PTHR37406">
    <property type="entry name" value="T4-TYPE LYSOZYME 1-RELATED"/>
    <property type="match status" value="1"/>
</dbReference>
<name>M1IDZ3_9CAUD</name>
<dbReference type="InterPro" id="IPR023346">
    <property type="entry name" value="Lysozyme-like_dom_sf"/>
</dbReference>
<protein>
    <recommendedName>
        <fullName evidence="3">Lysozyme</fullName>
        <ecNumber evidence="3">3.2.1.17</ecNumber>
    </recommendedName>
</protein>
<accession>M1IDZ3</accession>
<comment type="catalytic activity">
    <reaction evidence="3">
        <text>Hydrolysis of (1-&gt;4)-beta-linkages between N-acetylmuramic acid and N-acetyl-D-glucosamine residues in a peptidoglycan and between N-acetyl-D-glucosamine residues in chitodextrins.</text>
        <dbReference type="EC" id="3.2.1.17"/>
    </reaction>
</comment>
<dbReference type="InterPro" id="IPR052619">
    <property type="entry name" value="Phage_lysozyme-like"/>
</dbReference>
<dbReference type="InterPro" id="IPR023347">
    <property type="entry name" value="Lysozyme_dom_sf"/>
</dbReference>
<keyword evidence="2 3" id="KW-0081">Bacteriolytic enzyme</keyword>
<evidence type="ECO:0000256" key="1">
    <source>
        <dbReference type="ARBA" id="ARBA00022529"/>
    </source>
</evidence>
<evidence type="ECO:0000313" key="5">
    <source>
        <dbReference type="Proteomes" id="UP000011295"/>
    </source>
</evidence>
<dbReference type="GO" id="GO:0003796">
    <property type="term" value="F:lysozyme activity"/>
    <property type="evidence" value="ECO:0007669"/>
    <property type="project" value="UniProtKB-EC"/>
</dbReference>
<dbReference type="GO" id="GO:0042742">
    <property type="term" value="P:defense response to bacterium"/>
    <property type="evidence" value="ECO:0007669"/>
    <property type="project" value="UniProtKB-KW"/>
</dbReference>
<reference evidence="4 5" key="1">
    <citation type="journal article" date="2013" name="Nature">
        <title>Abundant SAR11 viruses in the ocean.</title>
        <authorList>
            <person name="Zhao Y."/>
            <person name="Temperton B."/>
            <person name="Thrash J.C."/>
            <person name="Schwalbach M.S."/>
            <person name="Vergin K.L."/>
            <person name="Landry Z.C."/>
            <person name="Ellisman M."/>
            <person name="Deerinck T."/>
            <person name="Sullivan M.B."/>
            <person name="Giovannoni S.J."/>
        </authorList>
    </citation>
    <scope>NUCLEOTIDE SEQUENCE [LARGE SCALE GENOMIC DNA]</scope>
</reference>
<comment type="similarity">
    <text evidence="3">Belongs to the glycosyl hydrolase 24 family.</text>
</comment>
<keyword evidence="1 3" id="KW-0929">Antimicrobial</keyword>
<dbReference type="EMBL" id="KC465901">
    <property type="protein sequence ID" value="AGE60636.1"/>
    <property type="molecule type" value="Genomic_DNA"/>
</dbReference>
<dbReference type="GO" id="GO:0031640">
    <property type="term" value="P:killing of cells of another organism"/>
    <property type="evidence" value="ECO:0007669"/>
    <property type="project" value="UniProtKB-KW"/>
</dbReference>
<dbReference type="GO" id="GO:0009253">
    <property type="term" value="P:peptidoglycan catabolic process"/>
    <property type="evidence" value="ECO:0007669"/>
    <property type="project" value="InterPro"/>
</dbReference>
<dbReference type="SUPFAM" id="SSF53955">
    <property type="entry name" value="Lysozyme-like"/>
    <property type="match status" value="1"/>
</dbReference>
<dbReference type="EC" id="3.2.1.17" evidence="3"/>
<dbReference type="GO" id="GO:0016998">
    <property type="term" value="P:cell wall macromolecule catabolic process"/>
    <property type="evidence" value="ECO:0007669"/>
    <property type="project" value="InterPro"/>
</dbReference>
<dbReference type="OrthoDB" id="2186at10239"/>
<evidence type="ECO:0000313" key="4">
    <source>
        <dbReference type="EMBL" id="AGE60636.1"/>
    </source>
</evidence>